<dbReference type="EMBL" id="CAMXCT010002902">
    <property type="protein sequence ID" value="CAI4001240.1"/>
    <property type="molecule type" value="Genomic_DNA"/>
</dbReference>
<comment type="caution">
    <text evidence="1">The sequence shown here is derived from an EMBL/GenBank/DDBJ whole genome shotgun (WGS) entry which is preliminary data.</text>
</comment>
<reference evidence="1" key="1">
    <citation type="submission" date="2022-10" db="EMBL/GenBank/DDBJ databases">
        <authorList>
            <person name="Chen Y."/>
            <person name="Dougan E. K."/>
            <person name="Chan C."/>
            <person name="Rhodes N."/>
            <person name="Thang M."/>
        </authorList>
    </citation>
    <scope>NUCLEOTIDE SEQUENCE</scope>
</reference>
<keyword evidence="3" id="KW-1185">Reference proteome</keyword>
<name>A0A9P1G855_9DINO</name>
<dbReference type="EMBL" id="CAMXCT030002902">
    <property type="protein sequence ID" value="CAL4788552.1"/>
    <property type="molecule type" value="Genomic_DNA"/>
</dbReference>
<dbReference type="AlphaFoldDB" id="A0A9P1G855"/>
<proteinExistence type="predicted"/>
<gene>
    <name evidence="1" type="ORF">C1SCF055_LOCUS27298</name>
</gene>
<dbReference type="EMBL" id="CAMXCT020002902">
    <property type="protein sequence ID" value="CAL1154615.1"/>
    <property type="molecule type" value="Genomic_DNA"/>
</dbReference>
<accession>A0A9P1G855</accession>
<reference evidence="2 3" key="2">
    <citation type="submission" date="2024-05" db="EMBL/GenBank/DDBJ databases">
        <authorList>
            <person name="Chen Y."/>
            <person name="Shah S."/>
            <person name="Dougan E. K."/>
            <person name="Thang M."/>
            <person name="Chan C."/>
        </authorList>
    </citation>
    <scope>NUCLEOTIDE SEQUENCE [LARGE SCALE GENOMIC DNA]</scope>
</reference>
<sequence length="106" mass="12044">MARVSPVRRREPTFNLYITSMHLTGESSELFSSPSSMLMLLVLQLAASTRLCRREMLHARGTRNHLPTTAKNGEKAHITCLSPPKIDEIEKMYANHLWPKAHCVET</sequence>
<evidence type="ECO:0000313" key="1">
    <source>
        <dbReference type="EMBL" id="CAI4001240.1"/>
    </source>
</evidence>
<evidence type="ECO:0000313" key="3">
    <source>
        <dbReference type="Proteomes" id="UP001152797"/>
    </source>
</evidence>
<protein>
    <submittedName>
        <fullName evidence="1">Uncharacterized protein</fullName>
    </submittedName>
</protein>
<evidence type="ECO:0000313" key="2">
    <source>
        <dbReference type="EMBL" id="CAL4788552.1"/>
    </source>
</evidence>
<dbReference type="Proteomes" id="UP001152797">
    <property type="component" value="Unassembled WGS sequence"/>
</dbReference>
<organism evidence="1">
    <name type="scientific">Cladocopium goreaui</name>
    <dbReference type="NCBI Taxonomy" id="2562237"/>
    <lineage>
        <taxon>Eukaryota</taxon>
        <taxon>Sar</taxon>
        <taxon>Alveolata</taxon>
        <taxon>Dinophyceae</taxon>
        <taxon>Suessiales</taxon>
        <taxon>Symbiodiniaceae</taxon>
        <taxon>Cladocopium</taxon>
    </lineage>
</organism>